<dbReference type="InterPro" id="IPR016039">
    <property type="entry name" value="Thiolase-like"/>
</dbReference>
<evidence type="ECO:0000256" key="3">
    <source>
        <dbReference type="ARBA" id="ARBA00023315"/>
    </source>
</evidence>
<organism evidence="6 7">
    <name type="scientific">Pseudomonas plecoglossicida</name>
    <dbReference type="NCBI Taxonomy" id="70775"/>
    <lineage>
        <taxon>Bacteria</taxon>
        <taxon>Pseudomonadati</taxon>
        <taxon>Pseudomonadota</taxon>
        <taxon>Gammaproteobacteria</taxon>
        <taxon>Pseudomonadales</taxon>
        <taxon>Pseudomonadaceae</taxon>
        <taxon>Pseudomonas</taxon>
    </lineage>
</organism>
<dbReference type="Pfam" id="PF00108">
    <property type="entry name" value="Thiolase_N"/>
    <property type="match status" value="1"/>
</dbReference>
<dbReference type="CDD" id="cd00751">
    <property type="entry name" value="thiolase"/>
    <property type="match status" value="1"/>
</dbReference>
<comment type="catalytic activity">
    <reaction evidence="4">
        <text>succinyl-CoA + acetyl-CoA = 3-oxoadipyl-CoA + CoA</text>
        <dbReference type="Rhea" id="RHEA:19481"/>
        <dbReference type="ChEBI" id="CHEBI:57287"/>
        <dbReference type="ChEBI" id="CHEBI:57288"/>
        <dbReference type="ChEBI" id="CHEBI:57292"/>
        <dbReference type="ChEBI" id="CHEBI:57348"/>
        <dbReference type="EC" id="2.3.1.174"/>
    </reaction>
</comment>
<reference evidence="6 7" key="1">
    <citation type="submission" date="2017-09" db="EMBL/GenBank/DDBJ databases">
        <authorList>
            <person name="Ehlers B."/>
            <person name="Leendertz F.H."/>
        </authorList>
    </citation>
    <scope>NUCLEOTIDE SEQUENCE [LARGE SCALE GENOMIC DNA]</scope>
    <source>
        <strain evidence="6 7">DJ-1</strain>
    </source>
</reference>
<dbReference type="PANTHER" id="PTHR43365">
    <property type="entry name" value="BLR7806 PROTEIN"/>
    <property type="match status" value="1"/>
</dbReference>
<dbReference type="Pfam" id="PF02803">
    <property type="entry name" value="Thiolase_C"/>
    <property type="match status" value="1"/>
</dbReference>
<dbReference type="PANTHER" id="PTHR43365:SF1">
    <property type="entry name" value="ACETYL-COA C-ACYLTRANSFERASE"/>
    <property type="match status" value="1"/>
</dbReference>
<evidence type="ECO:0000256" key="4">
    <source>
        <dbReference type="ARBA" id="ARBA00048527"/>
    </source>
</evidence>
<protein>
    <submittedName>
        <fullName evidence="6">Acetyl-CoA C-acyltransferase</fullName>
    </submittedName>
</protein>
<gene>
    <name evidence="6" type="ORF">CMV24_25640</name>
</gene>
<dbReference type="InterPro" id="IPR020616">
    <property type="entry name" value="Thiolase_N"/>
</dbReference>
<dbReference type="KEGG" id="ppj:RK21_01254"/>
<dbReference type="InterPro" id="IPR002155">
    <property type="entry name" value="Thiolase"/>
</dbReference>
<dbReference type="InterPro" id="IPR020617">
    <property type="entry name" value="Thiolase_C"/>
</dbReference>
<dbReference type="FunFam" id="3.40.47.10:FF:000010">
    <property type="entry name" value="Acetyl-CoA acetyltransferase (Thiolase)"/>
    <property type="match status" value="1"/>
</dbReference>
<dbReference type="GO" id="GO:0033812">
    <property type="term" value="F:3-oxoadipyl-CoA thiolase activity"/>
    <property type="evidence" value="ECO:0007669"/>
    <property type="project" value="UniProtKB-EC"/>
</dbReference>
<dbReference type="PIRSF" id="PIRSF000429">
    <property type="entry name" value="Ac-CoA_Ac_transf"/>
    <property type="match status" value="1"/>
</dbReference>
<dbReference type="RefSeq" id="WP_041505833.1">
    <property type="nucleotide sequence ID" value="NZ_CP010359.1"/>
</dbReference>
<evidence type="ECO:0000313" key="6">
    <source>
        <dbReference type="EMBL" id="PBJ92757.1"/>
    </source>
</evidence>
<accession>A0A0B5KF73</accession>
<dbReference type="GO" id="GO:0044281">
    <property type="term" value="P:small molecule metabolic process"/>
    <property type="evidence" value="ECO:0007669"/>
    <property type="project" value="UniProtKB-ARBA"/>
</dbReference>
<evidence type="ECO:0000256" key="2">
    <source>
        <dbReference type="ARBA" id="ARBA00022679"/>
    </source>
</evidence>
<dbReference type="Gene3D" id="3.40.47.10">
    <property type="match status" value="1"/>
</dbReference>
<comment type="caution">
    <text evidence="6">The sequence shown here is derived from an EMBL/GenBank/DDBJ whole genome shotgun (WGS) entry which is preliminary data.</text>
</comment>
<dbReference type="NCBIfam" id="TIGR01930">
    <property type="entry name" value="AcCoA-C-Actrans"/>
    <property type="match status" value="1"/>
</dbReference>
<keyword evidence="3 5" id="KW-0012">Acyltransferase</keyword>
<dbReference type="Proteomes" id="UP000218102">
    <property type="component" value="Unassembled WGS sequence"/>
</dbReference>
<name>A0A0B5KF73_PSEDL</name>
<evidence type="ECO:0000256" key="5">
    <source>
        <dbReference type="RuleBase" id="RU003557"/>
    </source>
</evidence>
<evidence type="ECO:0000256" key="1">
    <source>
        <dbReference type="ARBA" id="ARBA00010982"/>
    </source>
</evidence>
<dbReference type="AlphaFoldDB" id="A0A0B5KF73"/>
<proteinExistence type="inferred from homology"/>
<dbReference type="EMBL" id="NTME01000040">
    <property type="protein sequence ID" value="PBJ92757.1"/>
    <property type="molecule type" value="Genomic_DNA"/>
</dbReference>
<dbReference type="InterPro" id="IPR020613">
    <property type="entry name" value="Thiolase_CS"/>
</dbReference>
<dbReference type="PROSITE" id="PS00737">
    <property type="entry name" value="THIOLASE_2"/>
    <property type="match status" value="1"/>
</dbReference>
<keyword evidence="2 5" id="KW-0808">Transferase</keyword>
<sequence>MNDVVIVEAVRTPIGRFRGSLAGVRADHLGALVISRLLERVNVAPDKVEDVIFGCVTQIGEQSANIARTALLGAGWPVDIPGLTIDRKCGSGEVAVHLAAGAIASGAAQVIVAGGAENMSRVPMGSNRDLHGEAFGWMATQRYELTSQGEAAERIVDKWSLSREAMDEFAFASHQRAAVACDAGYFDNEIVEVVVDDLKERSLTEPAGALRRDETIRRDTSLEKLATLKTSFRPETGRITAGNSSQISDGAAALLLMNADTAAKLGLKARARIRAFTTVGSDPTLMLTGPIAATRKVLAKAGLSINDIDLFEVNEAFASVPLAWMLETGVPHEKLNVNGGAIALGHPLGASGARLMTTLLNELERRGGRFGLQAICCAGGMGTATLIERID</sequence>
<dbReference type="SUPFAM" id="SSF53901">
    <property type="entry name" value="Thiolase-like"/>
    <property type="match status" value="2"/>
</dbReference>
<comment type="similarity">
    <text evidence="1 5">Belongs to the thiolase-like superfamily. Thiolase family.</text>
</comment>
<evidence type="ECO:0000313" key="7">
    <source>
        <dbReference type="Proteomes" id="UP000218102"/>
    </source>
</evidence>